<evidence type="ECO:0008006" key="3">
    <source>
        <dbReference type="Google" id="ProtNLM"/>
    </source>
</evidence>
<dbReference type="AlphaFoldDB" id="I8RHT6"/>
<evidence type="ECO:0000313" key="1">
    <source>
        <dbReference type="EMBL" id="EIW17525.1"/>
    </source>
</evidence>
<name>I8RHT6_9FIRM</name>
<evidence type="ECO:0000313" key="2">
    <source>
        <dbReference type="Proteomes" id="UP000004324"/>
    </source>
</evidence>
<reference evidence="1 2" key="1">
    <citation type="journal article" date="2012" name="J. Bacteriol.">
        <title>Draft Genome Sequences for Two Metal-Reducing Pelosinus fermentans Strains Isolated from a Cr(VI)-Contaminated Site and for Type Strain R7.</title>
        <authorList>
            <person name="Brown S.D."/>
            <person name="Podar M."/>
            <person name="Klingeman D.M."/>
            <person name="Johnson C.M."/>
            <person name="Yang Z.K."/>
            <person name="Utturkar S.M."/>
            <person name="Land M.L."/>
            <person name="Mosher J.J."/>
            <person name="Hurt R.A.Jr."/>
            <person name="Phelps T.J."/>
            <person name="Palumbo A.V."/>
            <person name="Arkin A.P."/>
            <person name="Hazen T.C."/>
            <person name="Elias D.A."/>
        </authorList>
    </citation>
    <scope>NUCLEOTIDE SEQUENCE [LARGE SCALE GENOMIC DNA]</scope>
    <source>
        <strain evidence="1 2">B4</strain>
    </source>
</reference>
<dbReference type="EMBL" id="AKVJ01000030">
    <property type="protein sequence ID" value="EIW17525.1"/>
    <property type="molecule type" value="Genomic_DNA"/>
</dbReference>
<dbReference type="RefSeq" id="WP_007936004.1">
    <property type="nucleotide sequence ID" value="NZ_AKVJ01000030.1"/>
</dbReference>
<organism evidence="1 2">
    <name type="scientific">Pelosinus fermentans B4</name>
    <dbReference type="NCBI Taxonomy" id="1149862"/>
    <lineage>
        <taxon>Bacteria</taxon>
        <taxon>Bacillati</taxon>
        <taxon>Bacillota</taxon>
        <taxon>Negativicutes</taxon>
        <taxon>Selenomonadales</taxon>
        <taxon>Sporomusaceae</taxon>
        <taxon>Pelosinus</taxon>
    </lineage>
</organism>
<accession>I8RHT6</accession>
<sequence length="304" mass="34658">MFLERIKDITTNDGATFTLYALKVTKSKLLATRITMEPEDLSLFSKECLKYLVEKQYHQKDIKEYPHGIPKDHIETLTATSTLVSARYQELLTAVSSPETNNIDISNYNAYVIVSTIGTKRTFFITMKKPLKNYKHSTFLGMETSSNKFQKINNKLLNLVFHFDCIISENTCHFITLAAEPVFNLHQFHERQTAACKELLLTGDVVDTPGMMIIENYLKKPGKYRSLCNFDQQKVELFSQVNPTNKAAFEAKYRLSFVDNSNGTCSVDISTEEKLRAFIATITSKRAIDFDNNLVETPVPFKAV</sequence>
<keyword evidence="2" id="KW-1185">Reference proteome</keyword>
<comment type="caution">
    <text evidence="1">The sequence shown here is derived from an EMBL/GenBank/DDBJ whole genome shotgun (WGS) entry which is preliminary data.</text>
</comment>
<dbReference type="Proteomes" id="UP000004324">
    <property type="component" value="Unassembled WGS sequence"/>
</dbReference>
<proteinExistence type="predicted"/>
<dbReference type="PATRIC" id="fig|1149862.3.peg.3244"/>
<protein>
    <recommendedName>
        <fullName evidence="3">DUF4868 domain-containing protein</fullName>
    </recommendedName>
</protein>
<gene>
    <name evidence="1" type="ORF">FB4_4274</name>
</gene>